<dbReference type="InterPro" id="IPR001680">
    <property type="entry name" value="WD40_rpt"/>
</dbReference>
<accession>A0A8S1L3F2</accession>
<keyword evidence="6" id="KW-1185">Reference proteome</keyword>
<comment type="caution">
    <text evidence="5">The sequence shown here is derived from an EMBL/GenBank/DDBJ whole genome shotgun (WGS) entry which is preliminary data.</text>
</comment>
<dbReference type="PROSITE" id="PS50294">
    <property type="entry name" value="WD_REPEATS_REGION"/>
    <property type="match status" value="4"/>
</dbReference>
<keyword evidence="1 3" id="KW-0853">WD repeat</keyword>
<evidence type="ECO:0000313" key="5">
    <source>
        <dbReference type="EMBL" id="CAD8061351.1"/>
    </source>
</evidence>
<protein>
    <submittedName>
        <fullName evidence="5">Uncharacterized protein</fullName>
    </submittedName>
</protein>
<dbReference type="Proteomes" id="UP000688137">
    <property type="component" value="Unassembled WGS sequence"/>
</dbReference>
<dbReference type="EMBL" id="CAJJDM010000030">
    <property type="protein sequence ID" value="CAD8061351.1"/>
    <property type="molecule type" value="Genomic_DNA"/>
</dbReference>
<gene>
    <name evidence="5" type="ORF">PPRIM_AZ9-3.1.T0310265</name>
</gene>
<dbReference type="InterPro" id="IPR019775">
    <property type="entry name" value="WD40_repeat_CS"/>
</dbReference>
<evidence type="ECO:0000256" key="2">
    <source>
        <dbReference type="ARBA" id="ARBA00022737"/>
    </source>
</evidence>
<dbReference type="AlphaFoldDB" id="A0A8S1L3F2"/>
<keyword evidence="2" id="KW-0677">Repeat</keyword>
<reference evidence="5" key="1">
    <citation type="submission" date="2021-01" db="EMBL/GenBank/DDBJ databases">
        <authorList>
            <consortium name="Genoscope - CEA"/>
            <person name="William W."/>
        </authorList>
    </citation>
    <scope>NUCLEOTIDE SEQUENCE</scope>
</reference>
<name>A0A8S1L3F2_PARPR</name>
<feature type="coiled-coil region" evidence="4">
    <location>
        <begin position="142"/>
        <end position="169"/>
    </location>
</feature>
<feature type="repeat" description="WD" evidence="3">
    <location>
        <begin position="221"/>
        <end position="260"/>
    </location>
</feature>
<evidence type="ECO:0000256" key="1">
    <source>
        <dbReference type="ARBA" id="ARBA00022574"/>
    </source>
</evidence>
<evidence type="ECO:0000256" key="3">
    <source>
        <dbReference type="PROSITE-ProRule" id="PRU00221"/>
    </source>
</evidence>
<evidence type="ECO:0000256" key="4">
    <source>
        <dbReference type="SAM" id="Coils"/>
    </source>
</evidence>
<dbReference type="PANTHER" id="PTHR22847">
    <property type="entry name" value="WD40 REPEAT PROTEIN"/>
    <property type="match status" value="1"/>
</dbReference>
<organism evidence="5 6">
    <name type="scientific">Paramecium primaurelia</name>
    <dbReference type="NCBI Taxonomy" id="5886"/>
    <lineage>
        <taxon>Eukaryota</taxon>
        <taxon>Sar</taxon>
        <taxon>Alveolata</taxon>
        <taxon>Ciliophora</taxon>
        <taxon>Intramacronucleata</taxon>
        <taxon>Oligohymenophorea</taxon>
        <taxon>Peniculida</taxon>
        <taxon>Parameciidae</taxon>
        <taxon>Paramecium</taxon>
    </lineage>
</organism>
<proteinExistence type="predicted"/>
<feature type="repeat" description="WD" evidence="3">
    <location>
        <begin position="341"/>
        <end position="382"/>
    </location>
</feature>
<dbReference type="PROSITE" id="PS00678">
    <property type="entry name" value="WD_REPEATS_1"/>
    <property type="match status" value="2"/>
</dbReference>
<feature type="repeat" description="WD" evidence="3">
    <location>
        <begin position="301"/>
        <end position="340"/>
    </location>
</feature>
<dbReference type="SMART" id="SM00320">
    <property type="entry name" value="WD40"/>
    <property type="match status" value="7"/>
</dbReference>
<feature type="repeat" description="WD" evidence="3">
    <location>
        <begin position="178"/>
        <end position="211"/>
    </location>
</feature>
<dbReference type="PROSITE" id="PS50082">
    <property type="entry name" value="WD_REPEATS_2"/>
    <property type="match status" value="4"/>
</dbReference>
<dbReference type="PANTHER" id="PTHR22847:SF637">
    <property type="entry name" value="WD REPEAT DOMAIN 5B"/>
    <property type="match status" value="1"/>
</dbReference>
<sequence>MEIRESKIHCDKHNKKCYFICIQKECQVGRRLLCTKCISSQLHNSHKLVDFEDANRWIKQKEKECLEQLNDQSSEIWRQFSSSKQKINCLLESIELNLIAILSPTLHKLKENLKTNNIFNIAQSLSEFNLQTPKQQDQEIDLQFLVERMNNSLLQLEELNTKVHQLDHRFLWKQIKNFNGHDDVIYSLDISPDGKRAVTGGGDMQIRLWDLINYVQIGNPIQAHEGIVWCVAYGQNCIISGSDDNTIKYWDDKTMKMLDIKYTNDPVFSLELNQDYTHLASGINNLIGLWTQSDRKQIGILKGHTDYVTSLSFYTHFLVSGSKDKSVRLWNIQTKQLINIFSGNQNTIRSVAFSKDGKYIASGGYDKIIRVWDQNNNKMIQYDHGDIIWSVRFLDNETVITGGKNAKINFWNLNESHQRDMSIECERGIMTMSITTSGNTIIAATNKDICIFEKPN</sequence>
<dbReference type="GO" id="GO:1990234">
    <property type="term" value="C:transferase complex"/>
    <property type="evidence" value="ECO:0007669"/>
    <property type="project" value="UniProtKB-ARBA"/>
</dbReference>
<dbReference type="OMA" id="ECERGIM"/>
<keyword evidence="4" id="KW-0175">Coiled coil</keyword>
<dbReference type="Pfam" id="PF00400">
    <property type="entry name" value="WD40"/>
    <property type="match status" value="5"/>
</dbReference>
<evidence type="ECO:0000313" key="6">
    <source>
        <dbReference type="Proteomes" id="UP000688137"/>
    </source>
</evidence>
<dbReference type="CDD" id="cd00200">
    <property type="entry name" value="WD40"/>
    <property type="match status" value="1"/>
</dbReference>